<comment type="caution">
    <text evidence="3">The sequence shown here is derived from an EMBL/GenBank/DDBJ whole genome shotgun (WGS) entry which is preliminary data.</text>
</comment>
<dbReference type="PANTHER" id="PTHR43180:SF66">
    <property type="entry name" value="SHORT-CHAIN DEHYDROGENASE_REDUCTASE FAMILY PROTEIN"/>
    <property type="match status" value="1"/>
</dbReference>
<dbReference type="InterPro" id="IPR002347">
    <property type="entry name" value="SDR_fam"/>
</dbReference>
<dbReference type="Gene3D" id="3.40.50.720">
    <property type="entry name" value="NAD(P)-binding Rossmann-like Domain"/>
    <property type="match status" value="2"/>
</dbReference>
<proteinExistence type="inferred from homology"/>
<dbReference type="EMBL" id="BAABQU010000020">
    <property type="protein sequence ID" value="GAA5440380.1"/>
    <property type="molecule type" value="Genomic_DNA"/>
</dbReference>
<dbReference type="Proteomes" id="UP001423409">
    <property type="component" value="Unassembled WGS sequence"/>
</dbReference>
<dbReference type="RefSeq" id="WP_345444927.1">
    <property type="nucleotide sequence ID" value="NZ_BAABQU010000020.1"/>
</dbReference>
<comment type="similarity">
    <text evidence="1">Belongs to the short-chain dehydrogenases/reductases (SDR) family.</text>
</comment>
<dbReference type="InterPro" id="IPR036291">
    <property type="entry name" value="NAD(P)-bd_dom_sf"/>
</dbReference>
<name>A0ABP9UD84_9DEIO</name>
<evidence type="ECO:0000256" key="1">
    <source>
        <dbReference type="ARBA" id="ARBA00006484"/>
    </source>
</evidence>
<evidence type="ECO:0000313" key="3">
    <source>
        <dbReference type="EMBL" id="GAA5440380.1"/>
    </source>
</evidence>
<keyword evidence="2" id="KW-0560">Oxidoreductase</keyword>
<evidence type="ECO:0000256" key="2">
    <source>
        <dbReference type="ARBA" id="ARBA00023002"/>
    </source>
</evidence>
<protein>
    <recommendedName>
        <fullName evidence="5">SDR family oxidoreductase</fullName>
    </recommendedName>
</protein>
<gene>
    <name evidence="3" type="ORF">Dcae01_01893</name>
</gene>
<accession>A0ABP9UD84</accession>
<dbReference type="PANTHER" id="PTHR43180">
    <property type="entry name" value="3-OXOACYL-(ACYL-CARRIER-PROTEIN) REDUCTASE (AFU_ORTHOLOGUE AFUA_6G11210)"/>
    <property type="match status" value="1"/>
</dbReference>
<reference evidence="3 4" key="1">
    <citation type="submission" date="2024-02" db="EMBL/GenBank/DDBJ databases">
        <title>Deinococcus caeni NBRC 101312.</title>
        <authorList>
            <person name="Ichikawa N."/>
            <person name="Katano-Makiyama Y."/>
            <person name="Hidaka K."/>
        </authorList>
    </citation>
    <scope>NUCLEOTIDE SEQUENCE [LARGE SCALE GENOMIC DNA]</scope>
    <source>
        <strain evidence="3 4">NBRC 101312</strain>
    </source>
</reference>
<keyword evidence="4" id="KW-1185">Reference proteome</keyword>
<sequence>MIADPTPTDGWTGRVALVTGAAQGIGASVTRLLAARGVQVMAADIQAIPPELRALPGVHAAPLDVTDPDDIARAALFLLSDDARHVTMQHLTVDGGATLGA</sequence>
<dbReference type="SUPFAM" id="SSF51735">
    <property type="entry name" value="NAD(P)-binding Rossmann-fold domains"/>
    <property type="match status" value="2"/>
</dbReference>
<evidence type="ECO:0000313" key="4">
    <source>
        <dbReference type="Proteomes" id="UP001423409"/>
    </source>
</evidence>
<organism evidence="3 4">
    <name type="scientific">Deinococcus caeni</name>
    <dbReference type="NCBI Taxonomy" id="569127"/>
    <lineage>
        <taxon>Bacteria</taxon>
        <taxon>Thermotogati</taxon>
        <taxon>Deinococcota</taxon>
        <taxon>Deinococci</taxon>
        <taxon>Deinococcales</taxon>
        <taxon>Deinococcaceae</taxon>
        <taxon>Deinococcus</taxon>
    </lineage>
</organism>
<evidence type="ECO:0008006" key="5">
    <source>
        <dbReference type="Google" id="ProtNLM"/>
    </source>
</evidence>
<dbReference type="Pfam" id="PF00106">
    <property type="entry name" value="adh_short"/>
    <property type="match status" value="1"/>
</dbReference>